<keyword evidence="2" id="KW-0808">Transferase</keyword>
<keyword evidence="3" id="KW-1185">Reference proteome</keyword>
<dbReference type="InterPro" id="IPR015421">
    <property type="entry name" value="PyrdxlP-dep_Trfase_major"/>
</dbReference>
<name>A0ABW9H0A3_9FIRM</name>
<dbReference type="InterPro" id="IPR015424">
    <property type="entry name" value="PyrdxlP-dep_Trfase"/>
</dbReference>
<dbReference type="RefSeq" id="WP_408977424.1">
    <property type="nucleotide sequence ID" value="NZ_JBJUVG010000006.1"/>
</dbReference>
<dbReference type="PANTHER" id="PTHR46658:SF1">
    <property type="entry name" value="CYS OR MET METABOLISM PYRIDOXAL-PHOSPHATE-DEPENDENT ENZYME"/>
    <property type="match status" value="1"/>
</dbReference>
<proteinExistence type="predicted"/>
<protein>
    <submittedName>
        <fullName evidence="2">Aminotransferase class I/II-fold pyridoxal phosphate-dependent enzyme</fullName>
    </submittedName>
</protein>
<dbReference type="Gene3D" id="3.40.640.10">
    <property type="entry name" value="Type I PLP-dependent aspartate aminotransferase-like (Major domain)"/>
    <property type="match status" value="1"/>
</dbReference>
<evidence type="ECO:0000313" key="2">
    <source>
        <dbReference type="EMBL" id="MFM9413808.1"/>
    </source>
</evidence>
<dbReference type="Pfam" id="PF06838">
    <property type="entry name" value="Met_gamma_lyase"/>
    <property type="match status" value="1"/>
</dbReference>
<dbReference type="EMBL" id="JBJUVG010000006">
    <property type="protein sequence ID" value="MFM9413808.1"/>
    <property type="molecule type" value="Genomic_DNA"/>
</dbReference>
<keyword evidence="1" id="KW-0175">Coiled coil</keyword>
<dbReference type="PANTHER" id="PTHR46658">
    <property type="entry name" value="CYS OR MET METABOLISM PYRIDOXAL-PHOSPHATE-DEPENDENT ENZYME"/>
    <property type="match status" value="1"/>
</dbReference>
<organism evidence="2 3">
    <name type="scientific">Peptococcus simiae</name>
    <dbReference type="NCBI Taxonomy" id="1643805"/>
    <lineage>
        <taxon>Bacteria</taxon>
        <taxon>Bacillati</taxon>
        <taxon>Bacillota</taxon>
        <taxon>Clostridia</taxon>
        <taxon>Eubacteriales</taxon>
        <taxon>Peptococcaceae</taxon>
        <taxon>Peptococcus</taxon>
    </lineage>
</organism>
<gene>
    <name evidence="2" type="ORF">ACKQTC_05470</name>
</gene>
<keyword evidence="2" id="KW-0032">Aminotransferase</keyword>
<sequence>MNAFQRQLAQQCGIKEAALAEISEIEERYAAAYARVDEMTNAAQLRILAAFQAENVGDFHLHGSTGYGYGDIGRDKLEEVWARVFQAESALVRSNIVSGTHAIATVLSALLGPGDELLSISGMPYDTLQTIIGESGDDPQSLKALGVRHRVVPLTADGDFDDQAILAAIGPQTKVISIQRSRGYLWRPSLNIEKIRRITSLIRDRFADIIIFVDNCYGEFVEEEEPLAAGADIIAGSLIKNPGGALAPRGGYIAGREDLVRRAATRLTAPGIAFEVGSALDFNRPAFQGLFMAPLIVQQALKGAIFASAMLENRGFAVSPGPAEWRTDIIQAIRFGAEAPLLAFAEGIQAASPLESYVHPEAAFLPGYEDAVIMAGGTFTQGSSIELSIDAPLRAPYIGYMQGGLSYAHVVYAVTLACQRLEA</sequence>
<comment type="caution">
    <text evidence="2">The sequence shown here is derived from an EMBL/GenBank/DDBJ whole genome shotgun (WGS) entry which is preliminary data.</text>
</comment>
<dbReference type="GO" id="GO:0008483">
    <property type="term" value="F:transaminase activity"/>
    <property type="evidence" value="ECO:0007669"/>
    <property type="project" value="UniProtKB-KW"/>
</dbReference>
<accession>A0ABW9H0A3</accession>
<dbReference type="Gene3D" id="3.90.1150.60">
    <property type="entry name" value="Methioning gamme-lyase, C-terminal domain"/>
    <property type="match status" value="1"/>
</dbReference>
<dbReference type="InterPro" id="IPR009651">
    <property type="entry name" value="Met_g_lyase_put"/>
</dbReference>
<reference evidence="2 3" key="1">
    <citation type="journal article" date="2016" name="Int. J. Syst. Evol. Microbiol.">
        <title>Peptococcus simiae sp. nov., isolated from rhesus macaque faeces and emended description of the genus Peptococcus.</title>
        <authorList>
            <person name="Shkoporov A.N."/>
            <person name="Efimov B.A."/>
            <person name="Kondova I."/>
            <person name="Ouwerling B."/>
            <person name="Chaplin A.V."/>
            <person name="Shcherbakova V.A."/>
            <person name="Langermans J.A.M."/>
        </authorList>
    </citation>
    <scope>NUCLEOTIDE SEQUENCE [LARGE SCALE GENOMIC DNA]</scope>
    <source>
        <strain evidence="2 3">M108</strain>
    </source>
</reference>
<dbReference type="Proteomes" id="UP001631949">
    <property type="component" value="Unassembled WGS sequence"/>
</dbReference>
<evidence type="ECO:0000256" key="1">
    <source>
        <dbReference type="SAM" id="Coils"/>
    </source>
</evidence>
<dbReference type="SUPFAM" id="SSF53383">
    <property type="entry name" value="PLP-dependent transferases"/>
    <property type="match status" value="1"/>
</dbReference>
<evidence type="ECO:0000313" key="3">
    <source>
        <dbReference type="Proteomes" id="UP001631949"/>
    </source>
</evidence>
<feature type="coiled-coil region" evidence="1">
    <location>
        <begin position="15"/>
        <end position="42"/>
    </location>
</feature>